<keyword evidence="6" id="KW-0482">Metalloprotease</keyword>
<protein>
    <submittedName>
        <fullName evidence="9">Zinc carboxypeptidase</fullName>
    </submittedName>
</protein>
<keyword evidence="5" id="KW-0862">Zinc</keyword>
<dbReference type="Pfam" id="PF00246">
    <property type="entry name" value="Peptidase_M14"/>
    <property type="match status" value="1"/>
</dbReference>
<keyword evidence="3" id="KW-0645">Protease</keyword>
<evidence type="ECO:0000256" key="2">
    <source>
        <dbReference type="ARBA" id="ARBA00005988"/>
    </source>
</evidence>
<evidence type="ECO:0000256" key="7">
    <source>
        <dbReference type="PROSITE-ProRule" id="PRU01379"/>
    </source>
</evidence>
<dbReference type="PANTHER" id="PTHR11705:SF143">
    <property type="entry name" value="SLL0236 PROTEIN"/>
    <property type="match status" value="1"/>
</dbReference>
<sequence>MKDNLQLATEYLYSNILGRYVTMNHIDSFLETLHSGFKISTIGFSVENNPIKAIQFGEGKTKILAWSQMHGNEATTTKGLIDYLNYLNLDKNEFENISKNYSLYIIPILNPDGAILYTRENANKVDLNRDAFDCTQPESKVLRSVLEDFNPDYCFNLHDQRTIFGLLESKKPATMSFLTASYNNEREFNVVREKAAVVIAGIDNELQKFIPNQVGRFDDSFNINCTGDYFTHKNYPTILFEAGHYHNDYQRDIVRKFVFISIKSAISALAQKSTTELNFNNYLQIYQNNKCFYDFIFKNVKIIDNNVEKIIKFAVQYKEVLKNGKIEFIPEIIQVENLDDFYAHQTIDFKNDLYEFENRNFPKIGDTINIRV</sequence>
<evidence type="ECO:0000313" key="10">
    <source>
        <dbReference type="Proteomes" id="UP000199702"/>
    </source>
</evidence>
<evidence type="ECO:0000256" key="1">
    <source>
        <dbReference type="ARBA" id="ARBA00001947"/>
    </source>
</evidence>
<dbReference type="OrthoDB" id="1119199at2"/>
<dbReference type="AlphaFoldDB" id="A0A1H6W4P9"/>
<evidence type="ECO:0000256" key="6">
    <source>
        <dbReference type="ARBA" id="ARBA00023049"/>
    </source>
</evidence>
<dbReference type="EMBL" id="FNYA01000006">
    <property type="protein sequence ID" value="SEJ11873.1"/>
    <property type="molecule type" value="Genomic_DNA"/>
</dbReference>
<accession>A0A1H6W4P9</accession>
<dbReference type="STRING" id="402734.SAMN05660918_2432"/>
<dbReference type="RefSeq" id="WP_091313838.1">
    <property type="nucleotide sequence ID" value="NZ_CBCSJU010000001.1"/>
</dbReference>
<evidence type="ECO:0000313" key="9">
    <source>
        <dbReference type="EMBL" id="SEJ11873.1"/>
    </source>
</evidence>
<dbReference type="InterPro" id="IPR000834">
    <property type="entry name" value="Peptidase_M14"/>
</dbReference>
<dbReference type="GO" id="GO:0004181">
    <property type="term" value="F:metallocarboxypeptidase activity"/>
    <property type="evidence" value="ECO:0007669"/>
    <property type="project" value="InterPro"/>
</dbReference>
<reference evidence="10" key="1">
    <citation type="submission" date="2016-10" db="EMBL/GenBank/DDBJ databases">
        <authorList>
            <person name="Varghese N."/>
            <person name="Submissions S."/>
        </authorList>
    </citation>
    <scope>NUCLEOTIDE SEQUENCE [LARGE SCALE GENOMIC DNA]</scope>
    <source>
        <strain evidence="10">DSM 17934</strain>
    </source>
</reference>
<dbReference type="GO" id="GO:0006508">
    <property type="term" value="P:proteolysis"/>
    <property type="evidence" value="ECO:0007669"/>
    <property type="project" value="UniProtKB-KW"/>
</dbReference>
<dbReference type="Gene3D" id="3.40.630.10">
    <property type="entry name" value="Zn peptidases"/>
    <property type="match status" value="1"/>
</dbReference>
<gene>
    <name evidence="9" type="ORF">SAMN05660918_2432</name>
</gene>
<comment type="cofactor">
    <cofactor evidence="1">
        <name>Zn(2+)</name>
        <dbReference type="ChEBI" id="CHEBI:29105"/>
    </cofactor>
</comment>
<dbReference type="CDD" id="cd06239">
    <property type="entry name" value="M14-like"/>
    <property type="match status" value="1"/>
</dbReference>
<evidence type="ECO:0000256" key="5">
    <source>
        <dbReference type="ARBA" id="ARBA00022833"/>
    </source>
</evidence>
<name>A0A1H6W4P9_9FLAO</name>
<keyword evidence="9" id="KW-0121">Carboxypeptidase</keyword>
<dbReference type="SUPFAM" id="SSF53187">
    <property type="entry name" value="Zn-dependent exopeptidases"/>
    <property type="match status" value="1"/>
</dbReference>
<evidence type="ECO:0000259" key="8">
    <source>
        <dbReference type="PROSITE" id="PS52035"/>
    </source>
</evidence>
<proteinExistence type="inferred from homology"/>
<keyword evidence="10" id="KW-1185">Reference proteome</keyword>
<evidence type="ECO:0000256" key="4">
    <source>
        <dbReference type="ARBA" id="ARBA00022801"/>
    </source>
</evidence>
<dbReference type="PANTHER" id="PTHR11705">
    <property type="entry name" value="PROTEASE FAMILY M14 CARBOXYPEPTIDASE A,B"/>
    <property type="match status" value="1"/>
</dbReference>
<evidence type="ECO:0000256" key="3">
    <source>
        <dbReference type="ARBA" id="ARBA00022670"/>
    </source>
</evidence>
<organism evidence="9 10">
    <name type="scientific">Flavobacterium terrigena</name>
    <dbReference type="NCBI Taxonomy" id="402734"/>
    <lineage>
        <taxon>Bacteria</taxon>
        <taxon>Pseudomonadati</taxon>
        <taxon>Bacteroidota</taxon>
        <taxon>Flavobacteriia</taxon>
        <taxon>Flavobacteriales</taxon>
        <taxon>Flavobacteriaceae</taxon>
        <taxon>Flavobacterium</taxon>
    </lineage>
</organism>
<dbReference type="GO" id="GO:0005615">
    <property type="term" value="C:extracellular space"/>
    <property type="evidence" value="ECO:0007669"/>
    <property type="project" value="TreeGrafter"/>
</dbReference>
<comment type="similarity">
    <text evidence="2 7">Belongs to the peptidase M14 family.</text>
</comment>
<dbReference type="Proteomes" id="UP000199702">
    <property type="component" value="Unassembled WGS sequence"/>
</dbReference>
<keyword evidence="4" id="KW-0378">Hydrolase</keyword>
<dbReference type="GO" id="GO:0008270">
    <property type="term" value="F:zinc ion binding"/>
    <property type="evidence" value="ECO:0007669"/>
    <property type="project" value="InterPro"/>
</dbReference>
<dbReference type="PROSITE" id="PS52035">
    <property type="entry name" value="PEPTIDASE_M14"/>
    <property type="match status" value="1"/>
</dbReference>
<comment type="caution">
    <text evidence="7">Lacks conserved residue(s) required for the propagation of feature annotation.</text>
</comment>
<feature type="domain" description="Peptidase M14" evidence="8">
    <location>
        <begin position="16"/>
        <end position="245"/>
    </location>
</feature>